<feature type="compositionally biased region" description="Basic and acidic residues" evidence="1">
    <location>
        <begin position="1318"/>
        <end position="1331"/>
    </location>
</feature>
<evidence type="ECO:0000313" key="2">
    <source>
        <dbReference type="EMBL" id="KAK7838124.1"/>
    </source>
</evidence>
<feature type="region of interest" description="Disordered" evidence="1">
    <location>
        <begin position="588"/>
        <end position="678"/>
    </location>
</feature>
<name>A0AAW0KIA3_QUESU</name>
<feature type="region of interest" description="Disordered" evidence="1">
    <location>
        <begin position="710"/>
        <end position="751"/>
    </location>
</feature>
<organism evidence="2 3">
    <name type="scientific">Quercus suber</name>
    <name type="common">Cork oak</name>
    <dbReference type="NCBI Taxonomy" id="58331"/>
    <lineage>
        <taxon>Eukaryota</taxon>
        <taxon>Viridiplantae</taxon>
        <taxon>Streptophyta</taxon>
        <taxon>Embryophyta</taxon>
        <taxon>Tracheophyta</taxon>
        <taxon>Spermatophyta</taxon>
        <taxon>Magnoliopsida</taxon>
        <taxon>eudicotyledons</taxon>
        <taxon>Gunneridae</taxon>
        <taxon>Pentapetalae</taxon>
        <taxon>rosids</taxon>
        <taxon>fabids</taxon>
        <taxon>Fagales</taxon>
        <taxon>Fagaceae</taxon>
        <taxon>Quercus</taxon>
    </lineage>
</organism>
<protein>
    <submittedName>
        <fullName evidence="2">Cop1-interacting protein 7</fullName>
    </submittedName>
</protein>
<feature type="compositionally biased region" description="Polar residues" evidence="1">
    <location>
        <begin position="1159"/>
        <end position="1178"/>
    </location>
</feature>
<keyword evidence="3" id="KW-1185">Reference proteome</keyword>
<feature type="compositionally biased region" description="Polar residues" evidence="1">
    <location>
        <begin position="261"/>
        <end position="279"/>
    </location>
</feature>
<feature type="compositionally biased region" description="Polar residues" evidence="1">
    <location>
        <begin position="937"/>
        <end position="963"/>
    </location>
</feature>
<dbReference type="PANTHER" id="PTHR31008:SF15">
    <property type="entry name" value="GPI-ANCHORED ADHESIN-LIKE PROTEIN"/>
    <property type="match status" value="1"/>
</dbReference>
<feature type="compositionally biased region" description="Polar residues" evidence="1">
    <location>
        <begin position="1188"/>
        <end position="1211"/>
    </location>
</feature>
<feature type="compositionally biased region" description="Basic and acidic residues" evidence="1">
    <location>
        <begin position="398"/>
        <end position="410"/>
    </location>
</feature>
<feature type="region of interest" description="Disordered" evidence="1">
    <location>
        <begin position="1308"/>
        <end position="1360"/>
    </location>
</feature>
<feature type="compositionally biased region" description="Polar residues" evidence="1">
    <location>
        <begin position="372"/>
        <end position="386"/>
    </location>
</feature>
<gene>
    <name evidence="2" type="primary">CIP7_3</name>
    <name evidence="2" type="ORF">CFP56_020223</name>
</gene>
<feature type="compositionally biased region" description="Basic and acidic residues" evidence="1">
    <location>
        <begin position="422"/>
        <end position="431"/>
    </location>
</feature>
<feature type="compositionally biased region" description="Low complexity" evidence="1">
    <location>
        <begin position="387"/>
        <end position="397"/>
    </location>
</feature>
<feature type="compositionally biased region" description="Acidic residues" evidence="1">
    <location>
        <begin position="1108"/>
        <end position="1135"/>
    </location>
</feature>
<feature type="compositionally biased region" description="Acidic residues" evidence="1">
    <location>
        <begin position="893"/>
        <end position="902"/>
    </location>
</feature>
<feature type="compositionally biased region" description="Basic and acidic residues" evidence="1">
    <location>
        <begin position="1012"/>
        <end position="1026"/>
    </location>
</feature>
<feature type="compositionally biased region" description="Gly residues" evidence="1">
    <location>
        <begin position="499"/>
        <end position="514"/>
    </location>
</feature>
<evidence type="ECO:0000313" key="3">
    <source>
        <dbReference type="Proteomes" id="UP000237347"/>
    </source>
</evidence>
<feature type="compositionally biased region" description="Basic and acidic residues" evidence="1">
    <location>
        <begin position="588"/>
        <end position="604"/>
    </location>
</feature>
<proteinExistence type="predicted"/>
<feature type="compositionally biased region" description="Basic and acidic residues" evidence="1">
    <location>
        <begin position="634"/>
        <end position="647"/>
    </location>
</feature>
<feature type="compositionally biased region" description="Basic and acidic residues" evidence="1">
    <location>
        <begin position="654"/>
        <end position="665"/>
    </location>
</feature>
<feature type="compositionally biased region" description="Polar residues" evidence="1">
    <location>
        <begin position="999"/>
        <end position="1011"/>
    </location>
</feature>
<evidence type="ECO:0000256" key="1">
    <source>
        <dbReference type="SAM" id="MobiDB-lite"/>
    </source>
</evidence>
<feature type="region of interest" description="Disordered" evidence="1">
    <location>
        <begin position="822"/>
        <end position="1047"/>
    </location>
</feature>
<feature type="compositionally biased region" description="Basic and acidic residues" evidence="1">
    <location>
        <begin position="1148"/>
        <end position="1158"/>
    </location>
</feature>
<comment type="caution">
    <text evidence="2">The sequence shown here is derived from an EMBL/GenBank/DDBJ whole genome shotgun (WGS) entry which is preliminary data.</text>
</comment>
<feature type="region of interest" description="Disordered" evidence="1">
    <location>
        <begin position="357"/>
        <end position="540"/>
    </location>
</feature>
<reference evidence="2 3" key="1">
    <citation type="journal article" date="2018" name="Sci. Data">
        <title>The draft genome sequence of cork oak.</title>
        <authorList>
            <person name="Ramos A.M."/>
            <person name="Usie A."/>
            <person name="Barbosa P."/>
            <person name="Barros P.M."/>
            <person name="Capote T."/>
            <person name="Chaves I."/>
            <person name="Simoes F."/>
            <person name="Abreu I."/>
            <person name="Carrasquinho I."/>
            <person name="Faro C."/>
            <person name="Guimaraes J.B."/>
            <person name="Mendonca D."/>
            <person name="Nobrega F."/>
            <person name="Rodrigues L."/>
            <person name="Saibo N.J.M."/>
            <person name="Varela M.C."/>
            <person name="Egas C."/>
            <person name="Matos J."/>
            <person name="Miguel C.M."/>
            <person name="Oliveira M.M."/>
            <person name="Ricardo C.P."/>
            <person name="Goncalves S."/>
        </authorList>
    </citation>
    <scope>NUCLEOTIDE SEQUENCE [LARGE SCALE GENOMIC DNA]</scope>
    <source>
        <strain evidence="3">cv. HL8</strain>
    </source>
</reference>
<feature type="compositionally biased region" description="Basic and acidic residues" evidence="1">
    <location>
        <begin position="822"/>
        <end position="865"/>
    </location>
</feature>
<feature type="region of interest" description="Disordered" evidence="1">
    <location>
        <begin position="1106"/>
        <end position="1216"/>
    </location>
</feature>
<dbReference type="Proteomes" id="UP000237347">
    <property type="component" value="Unassembled WGS sequence"/>
</dbReference>
<feature type="compositionally biased region" description="Polar residues" evidence="1">
    <location>
        <begin position="526"/>
        <end position="540"/>
    </location>
</feature>
<feature type="region of interest" description="Disordered" evidence="1">
    <location>
        <begin position="210"/>
        <end position="283"/>
    </location>
</feature>
<dbReference type="PANTHER" id="PTHR31008">
    <property type="entry name" value="COP1-INTERACTING PROTEIN-RELATED"/>
    <property type="match status" value="1"/>
</dbReference>
<accession>A0AAW0KIA3</accession>
<dbReference type="EMBL" id="PKMF04000313">
    <property type="protein sequence ID" value="KAK7838124.1"/>
    <property type="molecule type" value="Genomic_DNA"/>
</dbReference>
<sequence length="1392" mass="151944">MKSDMPLDYAVFQLSPNRSRCELFVSSDGNTEKLASGLVKPFVTHLKVAEEQVALAVQSLSLKLRSEEMLRRGSLKEHWKGNTFVRFVSTPEVLELVNTYDAEMSQLEAAQKIYSQRAGDQNSGALGGDGIGTAGAADATKKELLRAIDVRLVAVRQDLTTACARASAAGFNPDTVSELHHFANREACTKFRSLCQRRPDLLINTWKPGVDDTAIRSSTGSDMSIDDPTSAEDPNNGTHHPTTTTTAAAGQDQQHQKQQHSFGTTQPQSQISTCQQPNQPARRLSVQDRINLFENKQKETGGGGSGSGGGKPVVVVGKAAELRRLSSSDALSAAAAAAVTTPPPPVLRRWSGASDMSIDVSGDKKDVESPLCTPSSVNSPFVSQPKSNSSNGFSGSGAEDHKDKDNKKGLLNDTASSVGLKDQGKEQEDVGVKGWTNWKDHKVVGSLNQSRDFSDQEVSSGGGVKDHQVVSFASKVGGDGASDGGFVNRDRSEVVGGKNQVGGFGSKVGDGSSDGGFVNRVGDSGPVTQSRSRVYNSHTRSFSGQFEVGSGLKLREAAPSGLVKGVEGDQLDPQSKWRSFTRELEEVGKKELGSSDRQQLKVEESGTQNMKFQKVEESGTQSMKFQKPVSASREQIKKPQGSRKDEAGFSYENNKLDYPGKKASEAQESISTMPTMPLEQVQRVRQSKGNQELNDELKMKANELEKLFAEHKLRVPGDQSGSARRNKPAEKQMEKAASSQYKKPEAVEVAPAQLSEKPSVIEPAGTSINMAKFNTSTPPPMKMVDIQDYGDSLRKNFAELHFTDDSRGKFYEKYMQKRDAKLREEWSSNRAEKEAKMKALQDNLEQSKAEMKLKFSASADRDVSSARRRADKLRSFNFRSSVKREQHPIDSFQSEDDEDLSEFPEHKFYGQDRFFSEPSVGDVASRSAQAKKILPNKNVSTSTPRTTVNSVTRSSAKVSNSISGRRRVQAENPLAQSVPNFSDLRKENTKPSLGVGKTTPRSQVRNFNRSKSISEEAPNAKEEKPRRSQSSRKSASNPVELKDLSAVNSDNSVLAPLKFDKEQTEQIPSEKISKNVDSKAFLRKGNGIGPGAGASIAKLKASLASETLENDEEFESADDVDMAKEEEEEEEEELETMPVEDCADMDNGETRLSQEYDKSANSGSENGDSIRSLSQVDPTSVAELPATVPSTFPNEGSLQDSPNGSPISWNSRMHHPFSYPHETSDIDAFVDSPIGSPASWNSHSLTQSEADAARMRKKWGAAQKPIIVANASHNQSRKDVTKGFKRLLKFGRKSRGADSLVDWISATTSEGDDDTEDGRDVANRSSEDLRKSRMGFSHGHPSDDSFNESDPSLQLYPSTSSKLQTKGRSFVRKLLKSSKIIFLALIIPKQGK</sequence>
<feature type="compositionally biased region" description="Polar residues" evidence="1">
    <location>
        <begin position="1348"/>
        <end position="1360"/>
    </location>
</feature>
<feature type="compositionally biased region" description="Low complexity" evidence="1">
    <location>
        <begin position="233"/>
        <end position="253"/>
    </location>
</feature>
<feature type="compositionally biased region" description="Polar residues" evidence="1">
    <location>
        <begin position="446"/>
        <end position="459"/>
    </location>
</feature>